<gene>
    <name evidence="1" type="ordered locus">Swoo_3487</name>
</gene>
<keyword evidence="2" id="KW-1185">Reference proteome</keyword>
<sequence length="187" mass="21546">MNTIFDVIPNEDWELAIGFSNGEYRLLNLSIPKKEYGWEELANPLLMKRYTFNRTAIDWEFGGTLDAEYLYRNSVSVNMPDLARHSVRVCYKNQAPTTKDKRHHVYCVYLYPFSEKVFAVGESIGGGHGDRGGFSSFTLNELLTWEEWKLHFELSGCSWAIEMVEMSENIDQLVRLLVSEACKRNGA</sequence>
<reference evidence="1 2" key="1">
    <citation type="submission" date="2008-02" db="EMBL/GenBank/DDBJ databases">
        <title>Complete sequence of Shewanella woodyi ATCC 51908.</title>
        <authorList>
            <consortium name="US DOE Joint Genome Institute"/>
            <person name="Copeland A."/>
            <person name="Lucas S."/>
            <person name="Lapidus A."/>
            <person name="Glavina del Rio T."/>
            <person name="Dalin E."/>
            <person name="Tice H."/>
            <person name="Bruce D."/>
            <person name="Goodwin L."/>
            <person name="Pitluck S."/>
            <person name="Sims D."/>
            <person name="Brettin T."/>
            <person name="Detter J.C."/>
            <person name="Han C."/>
            <person name="Kuske C.R."/>
            <person name="Schmutz J."/>
            <person name="Larimer F."/>
            <person name="Land M."/>
            <person name="Hauser L."/>
            <person name="Kyrpides N."/>
            <person name="Lykidis A."/>
            <person name="Zhao J.-S."/>
            <person name="Richardson P."/>
        </authorList>
    </citation>
    <scope>NUCLEOTIDE SEQUENCE [LARGE SCALE GENOMIC DNA]</scope>
    <source>
        <strain evidence="2">ATCC 51908 / MS32</strain>
    </source>
</reference>
<proteinExistence type="predicted"/>
<dbReference type="KEGG" id="swd:Swoo_3487"/>
<dbReference type="Proteomes" id="UP000002168">
    <property type="component" value="Chromosome"/>
</dbReference>
<protein>
    <submittedName>
        <fullName evidence="1">Uncharacterized protein</fullName>
    </submittedName>
</protein>
<dbReference type="eggNOG" id="ENOG5033H87">
    <property type="taxonomic scope" value="Bacteria"/>
</dbReference>
<dbReference type="EMBL" id="CP000961">
    <property type="protein sequence ID" value="ACA87753.1"/>
    <property type="molecule type" value="Genomic_DNA"/>
</dbReference>
<dbReference type="RefSeq" id="WP_012326087.1">
    <property type="nucleotide sequence ID" value="NC_010506.1"/>
</dbReference>
<evidence type="ECO:0000313" key="2">
    <source>
        <dbReference type="Proteomes" id="UP000002168"/>
    </source>
</evidence>
<organism evidence="1 2">
    <name type="scientific">Shewanella woodyi (strain ATCC 51908 / MS32)</name>
    <dbReference type="NCBI Taxonomy" id="392500"/>
    <lineage>
        <taxon>Bacteria</taxon>
        <taxon>Pseudomonadati</taxon>
        <taxon>Pseudomonadota</taxon>
        <taxon>Gammaproteobacteria</taxon>
        <taxon>Alteromonadales</taxon>
        <taxon>Shewanellaceae</taxon>
        <taxon>Shewanella</taxon>
    </lineage>
</organism>
<dbReference type="AlphaFoldDB" id="B1KQZ7"/>
<dbReference type="HOGENOM" id="CLU_1446731_0_0_6"/>
<accession>B1KQZ7</accession>
<evidence type="ECO:0000313" key="1">
    <source>
        <dbReference type="EMBL" id="ACA87753.1"/>
    </source>
</evidence>
<dbReference type="InterPro" id="IPR036782">
    <property type="entry name" value="NE0471-like_N"/>
</dbReference>
<name>B1KQZ7_SHEWM</name>
<dbReference type="SUPFAM" id="SSF143880">
    <property type="entry name" value="NE0471 N-terminal domain-like"/>
    <property type="match status" value="1"/>
</dbReference>